<proteinExistence type="predicted"/>
<dbReference type="Proteomes" id="UP001286313">
    <property type="component" value="Unassembled WGS sequence"/>
</dbReference>
<evidence type="ECO:0000313" key="1">
    <source>
        <dbReference type="EMBL" id="KAK3877058.1"/>
    </source>
</evidence>
<name>A0AAE1KMR6_PETCI</name>
<evidence type="ECO:0000313" key="2">
    <source>
        <dbReference type="Proteomes" id="UP001286313"/>
    </source>
</evidence>
<sequence length="303" mass="32925">MNKCGVVQVKAQSSPTVLNSYTFSRFERFVPDRVPFFLLMLKEKWQCWSICSNKNCETFTLSSGGEGELCGLYQGVSVLMQPAADSNGIPEEMAEVMAALNLSTVDNTSTYYNMELGSPPTKVVTIPTTTAGPSIVDNKNSQDQICDMDYGASFFVLEKDKPPEEAHKMFYIICNTFDGLLINTAMIQAVDAGWGSVSTQCPSNMVLVGFMADTWEEPGSGTAKGLCSPVNGMTVTTDCEVDSDAVETGSPYPNNYFGTGDEGEWDRFFKCSDGYLAVQITLGTSTKDSGKPVYSSIKCCRLA</sequence>
<reference evidence="1" key="1">
    <citation type="submission" date="2023-10" db="EMBL/GenBank/DDBJ databases">
        <title>Genome assemblies of two species of porcelain crab, Petrolisthes cinctipes and Petrolisthes manimaculis (Anomura: Porcellanidae).</title>
        <authorList>
            <person name="Angst P."/>
        </authorList>
    </citation>
    <scope>NUCLEOTIDE SEQUENCE</scope>
    <source>
        <strain evidence="1">PB745_01</strain>
        <tissue evidence="1">Gill</tissue>
    </source>
</reference>
<protein>
    <submittedName>
        <fullName evidence="1">Uncharacterized protein</fullName>
    </submittedName>
</protein>
<gene>
    <name evidence="1" type="ORF">Pcinc_018192</name>
</gene>
<dbReference type="EMBL" id="JAWQEG010001729">
    <property type="protein sequence ID" value="KAK3877058.1"/>
    <property type="molecule type" value="Genomic_DNA"/>
</dbReference>
<organism evidence="1 2">
    <name type="scientific">Petrolisthes cinctipes</name>
    <name type="common">Flat porcelain crab</name>
    <dbReference type="NCBI Taxonomy" id="88211"/>
    <lineage>
        <taxon>Eukaryota</taxon>
        <taxon>Metazoa</taxon>
        <taxon>Ecdysozoa</taxon>
        <taxon>Arthropoda</taxon>
        <taxon>Crustacea</taxon>
        <taxon>Multicrustacea</taxon>
        <taxon>Malacostraca</taxon>
        <taxon>Eumalacostraca</taxon>
        <taxon>Eucarida</taxon>
        <taxon>Decapoda</taxon>
        <taxon>Pleocyemata</taxon>
        <taxon>Anomura</taxon>
        <taxon>Galatheoidea</taxon>
        <taxon>Porcellanidae</taxon>
        <taxon>Petrolisthes</taxon>
    </lineage>
</organism>
<comment type="caution">
    <text evidence="1">The sequence shown here is derived from an EMBL/GenBank/DDBJ whole genome shotgun (WGS) entry which is preliminary data.</text>
</comment>
<dbReference type="AlphaFoldDB" id="A0AAE1KMR6"/>
<keyword evidence="2" id="KW-1185">Reference proteome</keyword>
<accession>A0AAE1KMR6</accession>